<proteinExistence type="inferred from homology"/>
<keyword evidence="3" id="KW-0687">Ribonucleoprotein</keyword>
<dbReference type="InterPro" id="IPR018130">
    <property type="entry name" value="Ribosomal_uS2_CS"/>
</dbReference>
<sequence>MKKNDKFKELQSHSLKSVGFKEPQMYSPLHVFKRVKKKLMYISSSMISWCTQKKERVNPLVNLRASVSPLSYSEPKQLVIPLIPQGLAQADPRTLNPDPLWGYQGVHGSASSTLSSRLPPMGLGVEVPDTGYGVTQSVNGQDGPPERVGWASSPNPDPRRGLLKLPGAFKVVTSWFPLLTLTPRGGINGYGSGLWGTGPALAAPPYPSAKARPGWGIPLTIATPCGCPPWPGRELRGYVKVSENLPYPLQVNGRRGALSSSKEGFGAHLNPRGVRASSPWIPPSGVPTLPFRPSKGLNSLKRVMRRGVFHRSHLGGIASKSYLERFRFQEMDPFLLGIRGGLVVRSPFLYQKFSNRGLLFAASLLQKGGRLTIIDTRGDLYSLLTLYTGADLIPSLYQVDSANRFTRLSAQGSGPKGPLPIKGGVTNRARVGNPCMLRGKGEHPFQRYQGVSVPIVPLGGVNGKGLQVGREHRAEGGDFLKRGEMGRRIEFYHSLPSHLSASGERWIGGTLTNWKDISKKIYQFGDISQKLRFSPYPKRRYFPLPGLLPLKWSSSQGSDGHSHGVPTLVRNNPFRGGTALPPIRRYKKRESAYPGFLDYSVSVSTSEMRNFLSNFPTNEIKSFTEAIKVSPPSSYRSPLATAMGVRPGWGIHPEGVPTLPFREMGKTPTPQFDLREIGKKDTGGTLPYTPHSNRTPPHFPTKHTGLADKGVIKSPALDLPTLTLTPLGVSGSSGLTVARASQPKGELPSTPLGSGLGVSRGLLKLTGDFPFHAATKRVQLEGASGLARLQKGRLRFKKKPDAIFLINPNRNKGVINEAATLKIPVIAFVDSDTDPKGITHPIPVNIYSFKESSLFLLTLVRIAALLQSKKG</sequence>
<dbReference type="Pfam" id="PF00318">
    <property type="entry name" value="Ribosomal_S2"/>
    <property type="match status" value="1"/>
</dbReference>
<evidence type="ECO:0000256" key="3">
    <source>
        <dbReference type="ARBA" id="ARBA00023274"/>
    </source>
</evidence>
<accession>A0A167RL14</accession>
<comment type="similarity">
    <text evidence="1">Belongs to the universal ribosomal protein uS2 family.</text>
</comment>
<evidence type="ECO:0000256" key="2">
    <source>
        <dbReference type="ARBA" id="ARBA00022980"/>
    </source>
</evidence>
<evidence type="ECO:0000256" key="1">
    <source>
        <dbReference type="ARBA" id="ARBA00006242"/>
    </source>
</evidence>
<dbReference type="PANTHER" id="PTHR12534:SF0">
    <property type="entry name" value="SMALL RIBOSOMAL SUBUNIT PROTEIN US2M"/>
    <property type="match status" value="1"/>
</dbReference>
<dbReference type="AlphaFoldDB" id="A0A167RL14"/>
<dbReference type="SUPFAM" id="SSF52313">
    <property type="entry name" value="Ribosomal protein S2"/>
    <property type="match status" value="1"/>
</dbReference>
<evidence type="ECO:0000313" key="4">
    <source>
        <dbReference type="EMBL" id="SAI75985.1"/>
    </source>
</evidence>
<organism evidence="4">
    <name type="scientific">Botryococcus braunii Showa</name>
    <dbReference type="NCBI Taxonomy" id="1202541"/>
    <lineage>
        <taxon>Eukaryota</taxon>
        <taxon>Viridiplantae</taxon>
        <taxon>Chlorophyta</taxon>
        <taxon>core chlorophytes</taxon>
        <taxon>Trebouxiophyceae</taxon>
        <taxon>Trebouxiophyceae incertae sedis</taxon>
        <taxon>Elliptochloris clade</taxon>
        <taxon>Botryococcus</taxon>
    </lineage>
</organism>
<dbReference type="PANTHER" id="PTHR12534">
    <property type="entry name" value="30S RIBOSOMAL PROTEIN S2 PROKARYOTIC AND ORGANELLAR"/>
    <property type="match status" value="1"/>
</dbReference>
<dbReference type="InterPro" id="IPR023591">
    <property type="entry name" value="Ribosomal_uS2_flav_dom_sf"/>
</dbReference>
<dbReference type="GO" id="GO:0003735">
    <property type="term" value="F:structural constituent of ribosome"/>
    <property type="evidence" value="ECO:0007669"/>
    <property type="project" value="InterPro"/>
</dbReference>
<dbReference type="InterPro" id="IPR005706">
    <property type="entry name" value="Ribosomal_uS2_bac/mit/plastid"/>
</dbReference>
<dbReference type="GO" id="GO:0015935">
    <property type="term" value="C:small ribosomal subunit"/>
    <property type="evidence" value="ECO:0007669"/>
    <property type="project" value="InterPro"/>
</dbReference>
<reference evidence="4" key="1">
    <citation type="journal article" date="2016" name="Genome Announc.">
        <title>Complete Chloroplast and Mitochondrial Genome Sequences of the Hydrocarbon Oil-Producing Green Microalga Botryococcus braunii Race B (Showa).</title>
        <authorList>
            <person name="Blifernez-Klassen O."/>
            <person name="Wibberg D."/>
            <person name="Winkler A."/>
            <person name="Blom J."/>
            <person name="Goesmann A."/>
            <person name="Kalinowski J."/>
            <person name="Kruse O."/>
        </authorList>
    </citation>
    <scope>NUCLEOTIDE SEQUENCE</scope>
    <source>
        <strain evidence="4">Showa</strain>
    </source>
</reference>
<geneLocation type="mitochondrion" evidence="4"/>
<dbReference type="Gene3D" id="3.40.50.10490">
    <property type="entry name" value="Glucose-6-phosphate isomerase like protein, domain 1"/>
    <property type="match status" value="1"/>
</dbReference>
<keyword evidence="4" id="KW-0496">Mitochondrion</keyword>
<protein>
    <submittedName>
        <fullName evidence="4">30S ribosomal protein S2 (Mitochondrion)</fullName>
    </submittedName>
</protein>
<dbReference type="EMBL" id="LT545992">
    <property type="protein sequence ID" value="SAI75985.1"/>
    <property type="molecule type" value="Genomic_DNA"/>
</dbReference>
<dbReference type="InterPro" id="IPR001865">
    <property type="entry name" value="Ribosomal_uS2"/>
</dbReference>
<keyword evidence="2 4" id="KW-0689">Ribosomal protein</keyword>
<gene>
    <name evidence="4" type="primary">rps2</name>
</gene>
<name>A0A167RL14_BOTBR</name>
<dbReference type="PROSITE" id="PS00963">
    <property type="entry name" value="RIBOSOMAL_S2_2"/>
    <property type="match status" value="1"/>
</dbReference>
<dbReference type="GO" id="GO:0006412">
    <property type="term" value="P:translation"/>
    <property type="evidence" value="ECO:0007669"/>
    <property type="project" value="InterPro"/>
</dbReference>